<reference evidence="9 10" key="1">
    <citation type="submission" date="2019-07" db="EMBL/GenBank/DDBJ databases">
        <title>Whole genome shotgun sequence of Oceanithermus desulfurans NBRC 100063.</title>
        <authorList>
            <person name="Hosoyama A."/>
            <person name="Uohara A."/>
            <person name="Ohji S."/>
            <person name="Ichikawa N."/>
        </authorList>
    </citation>
    <scope>NUCLEOTIDE SEQUENCE [LARGE SCALE GENOMIC DNA]</scope>
    <source>
        <strain evidence="9 10">NBRC 100063</strain>
    </source>
</reference>
<keyword evidence="3 6" id="KW-0378">Hydrolase</keyword>
<keyword evidence="2 6" id="KW-0479">Metal-binding</keyword>
<dbReference type="PANTHER" id="PTHR11804:SF5">
    <property type="entry name" value="OLIGOENDOPEPTIDASE F"/>
    <property type="match status" value="1"/>
</dbReference>
<dbReference type="Pfam" id="PF08439">
    <property type="entry name" value="Peptidase_M3_N"/>
    <property type="match status" value="1"/>
</dbReference>
<dbReference type="NCBIfam" id="TIGR02290">
    <property type="entry name" value="M3_fam_3"/>
    <property type="match status" value="1"/>
</dbReference>
<dbReference type="InterPro" id="IPR011977">
    <property type="entry name" value="Pept_M3B_clade3"/>
</dbReference>
<dbReference type="InterPro" id="IPR001567">
    <property type="entry name" value="Pept_M3A_M3B_dom"/>
</dbReference>
<dbReference type="GO" id="GO:0046872">
    <property type="term" value="F:metal ion binding"/>
    <property type="evidence" value="ECO:0007669"/>
    <property type="project" value="UniProtKB-UniRule"/>
</dbReference>
<dbReference type="GO" id="GO:0004222">
    <property type="term" value="F:metalloendopeptidase activity"/>
    <property type="evidence" value="ECO:0007669"/>
    <property type="project" value="InterPro"/>
</dbReference>
<dbReference type="GO" id="GO:0006508">
    <property type="term" value="P:proteolysis"/>
    <property type="evidence" value="ECO:0007669"/>
    <property type="project" value="UniProtKB-KW"/>
</dbReference>
<dbReference type="Gene3D" id="1.20.140.70">
    <property type="entry name" value="Oligopeptidase f, N-terminal domain"/>
    <property type="match status" value="1"/>
</dbReference>
<dbReference type="Proteomes" id="UP000321827">
    <property type="component" value="Unassembled WGS sequence"/>
</dbReference>
<organism evidence="9 10">
    <name type="scientific">Oceanithermus desulfurans NBRC 100063</name>
    <dbReference type="NCBI Taxonomy" id="1227550"/>
    <lineage>
        <taxon>Bacteria</taxon>
        <taxon>Thermotogati</taxon>
        <taxon>Deinococcota</taxon>
        <taxon>Deinococci</taxon>
        <taxon>Thermales</taxon>
        <taxon>Thermaceae</taxon>
        <taxon>Oceanithermus</taxon>
    </lineage>
</organism>
<feature type="domain" description="Peptidase M3A/M3B catalytic" evidence="7">
    <location>
        <begin position="198"/>
        <end position="573"/>
    </location>
</feature>
<feature type="domain" description="Oligopeptidase F N-terminal" evidence="8">
    <location>
        <begin position="114"/>
        <end position="179"/>
    </location>
</feature>
<dbReference type="InterPro" id="IPR013647">
    <property type="entry name" value="OligopepF_N_dom"/>
</dbReference>
<dbReference type="RefSeq" id="WP_246104076.1">
    <property type="nucleotide sequence ID" value="NZ_BJXN01000003.1"/>
</dbReference>
<proteinExistence type="inferred from homology"/>
<protein>
    <submittedName>
        <fullName evidence="9">Oligoendopeptidase F</fullName>
    </submittedName>
</protein>
<sequence>MDATLTPERWTLEDLLGGPQSPEFMRALEALDEKAAALQAVRDELKPGLAPERFLEIVRRVEELADLMHRAYAAAGLWFYEDTQNPEAQALLARVRQKSAEVENQTLFFELWFKDLPDAEADRLIAAAGERYRYWLEQMRAWKPYTLSEGEEKIVNLKNATGRTALDTLYDTITSRYKFTLEVDGERLTLTRGELMVYARDPRPEVRAAAYRELYRVYAEDAPVLAQIYQNIVSDWKNEYLEVRGFKSAIAVRNKINDLPDAVVETLLEVSRKNAPLFQRYFRLKARVLGMERLRRYDVYAPVTAAEKRYGYAEARRMVDEAFAAFDPRFAELAARVFERRHVDAEVREGKAGGAFCWTPAPGTVPWVLLNYQGRPDDVSTMAHELGHAVHGMLAGAHPVFTFHAPMPLAETASTFAEMLLVDHLLARESDAEVRRQVLFDQMDGNYATILRQAYFALFEIEAHRRIPEGASADELKAAYRRNLEDQFGKAVELSDEFDWEWISIPHIYGTPFYVYAYAFGQLLVLALYRRYREEGEAFKPRLFRILEAGGSVAPAELLAREGFDITDPGFWQGGFDVIAELLAKLEAEAGAASASQA</sequence>
<dbReference type="InterPro" id="IPR045090">
    <property type="entry name" value="Pept_M3A_M3B"/>
</dbReference>
<dbReference type="AlphaFoldDB" id="A0A511RHE4"/>
<evidence type="ECO:0000256" key="2">
    <source>
        <dbReference type="ARBA" id="ARBA00022723"/>
    </source>
</evidence>
<evidence type="ECO:0000256" key="6">
    <source>
        <dbReference type="RuleBase" id="RU003435"/>
    </source>
</evidence>
<gene>
    <name evidence="9" type="primary">pepF</name>
    <name evidence="9" type="ORF">ODE01S_04930</name>
</gene>
<name>A0A511RHE4_9DEIN</name>
<evidence type="ECO:0000313" key="10">
    <source>
        <dbReference type="Proteomes" id="UP000321827"/>
    </source>
</evidence>
<evidence type="ECO:0000259" key="8">
    <source>
        <dbReference type="Pfam" id="PF08439"/>
    </source>
</evidence>
<dbReference type="PANTHER" id="PTHR11804">
    <property type="entry name" value="PROTEASE M3 THIMET OLIGOPEPTIDASE-RELATED"/>
    <property type="match status" value="1"/>
</dbReference>
<comment type="similarity">
    <text evidence="6">Belongs to the peptidase M3 family.</text>
</comment>
<dbReference type="CDD" id="cd09610">
    <property type="entry name" value="M3B_PepF"/>
    <property type="match status" value="1"/>
</dbReference>
<dbReference type="EMBL" id="BJXN01000003">
    <property type="protein sequence ID" value="GEM89059.1"/>
    <property type="molecule type" value="Genomic_DNA"/>
</dbReference>
<comment type="cofactor">
    <cofactor evidence="6">
        <name>Zn(2+)</name>
        <dbReference type="ChEBI" id="CHEBI:29105"/>
    </cofactor>
    <text evidence="6">Binds 1 zinc ion.</text>
</comment>
<evidence type="ECO:0000256" key="1">
    <source>
        <dbReference type="ARBA" id="ARBA00022670"/>
    </source>
</evidence>
<evidence type="ECO:0000313" key="9">
    <source>
        <dbReference type="EMBL" id="GEM89059.1"/>
    </source>
</evidence>
<keyword evidence="1 6" id="KW-0645">Protease</keyword>
<dbReference type="InterPro" id="IPR042088">
    <property type="entry name" value="OligoPept_F_C"/>
</dbReference>
<dbReference type="Pfam" id="PF01432">
    <property type="entry name" value="Peptidase_M3"/>
    <property type="match status" value="1"/>
</dbReference>
<dbReference type="SUPFAM" id="SSF55486">
    <property type="entry name" value="Metalloproteases ('zincins'), catalytic domain"/>
    <property type="match status" value="1"/>
</dbReference>
<evidence type="ECO:0000256" key="3">
    <source>
        <dbReference type="ARBA" id="ARBA00022801"/>
    </source>
</evidence>
<comment type="caution">
    <text evidence="9">The sequence shown here is derived from an EMBL/GenBank/DDBJ whole genome shotgun (WGS) entry which is preliminary data.</text>
</comment>
<evidence type="ECO:0000256" key="4">
    <source>
        <dbReference type="ARBA" id="ARBA00022833"/>
    </source>
</evidence>
<dbReference type="Gene3D" id="1.10.1370.20">
    <property type="entry name" value="Oligoendopeptidase f, C-terminal domain"/>
    <property type="match status" value="1"/>
</dbReference>
<dbReference type="GO" id="GO:0006518">
    <property type="term" value="P:peptide metabolic process"/>
    <property type="evidence" value="ECO:0007669"/>
    <property type="project" value="TreeGrafter"/>
</dbReference>
<keyword evidence="5 6" id="KW-0482">Metalloprotease</keyword>
<evidence type="ECO:0000259" key="7">
    <source>
        <dbReference type="Pfam" id="PF01432"/>
    </source>
</evidence>
<evidence type="ECO:0000256" key="5">
    <source>
        <dbReference type="ARBA" id="ARBA00023049"/>
    </source>
</evidence>
<accession>A0A511RHE4</accession>
<keyword evidence="4 6" id="KW-0862">Zinc</keyword>